<dbReference type="AlphaFoldDB" id="A0A379KMD7"/>
<keyword evidence="1" id="KW-0449">Lipoprotein</keyword>
<evidence type="ECO:0000313" key="2">
    <source>
        <dbReference type="Proteomes" id="UP000254602"/>
    </source>
</evidence>
<organism evidence="1 2">
    <name type="scientific">Pseudomonas putida</name>
    <name type="common">Arthrobacter siderocapsulatus</name>
    <dbReference type="NCBI Taxonomy" id="303"/>
    <lineage>
        <taxon>Bacteria</taxon>
        <taxon>Pseudomonadati</taxon>
        <taxon>Pseudomonadota</taxon>
        <taxon>Gammaproteobacteria</taxon>
        <taxon>Pseudomonadales</taxon>
        <taxon>Pseudomonadaceae</taxon>
        <taxon>Pseudomonas</taxon>
    </lineage>
</organism>
<gene>
    <name evidence="1" type="ORF">NCTC7914_03342</name>
</gene>
<reference evidence="1 2" key="1">
    <citation type="submission" date="2018-06" db="EMBL/GenBank/DDBJ databases">
        <authorList>
            <consortium name="Pathogen Informatics"/>
            <person name="Doyle S."/>
        </authorList>
    </citation>
    <scope>NUCLEOTIDE SEQUENCE [LARGE SCALE GENOMIC DNA]</scope>
    <source>
        <strain evidence="1 2">NCTC7914</strain>
    </source>
</reference>
<dbReference type="RefSeq" id="WP_251962852.1">
    <property type="nucleotide sequence ID" value="NZ_UGUY01000001.1"/>
</dbReference>
<name>A0A379KMD7_PSEPU</name>
<dbReference type="Proteomes" id="UP000254602">
    <property type="component" value="Unassembled WGS sequence"/>
</dbReference>
<protein>
    <submittedName>
        <fullName evidence="1">Putative lipoprotein</fullName>
    </submittedName>
</protein>
<sequence>MFDFYQWRVFGAVSIAALSISGCSINGSYPDATEPDAAKLRFISSNQNSTMDVFDAAHCGGQTTGLLNNLFTANTRRRAAMSVPAPNDAKAYLEVRLQPGRELFVRANTLGSASVCTVAFNFTPQSGGEYEANFRYVGNNCLVTLNRLREIDGKAVRSPIVLINKGLPACSGSNPIFPKPTQAQPQSAERTALISQIVDASVIAKMKYAPADTTAQTALFDKGIEERKQRLGFTLPDAYWTEYRLNLEQSANDMASTQARSLQLYKDYYSNKLGLLDTPAIKELLPDSETADRSKAMTTNNTMLEYYYRTQRELQKEAFSAHQARMADLDQRFDVCKRYPACWQN</sequence>
<evidence type="ECO:0000313" key="1">
    <source>
        <dbReference type="EMBL" id="SUD69202.1"/>
    </source>
</evidence>
<dbReference type="EMBL" id="UGUY01000001">
    <property type="protein sequence ID" value="SUD69202.1"/>
    <property type="molecule type" value="Genomic_DNA"/>
</dbReference>
<proteinExistence type="predicted"/>
<accession>A0A379KMD7</accession>